<evidence type="ECO:0000256" key="6">
    <source>
        <dbReference type="ARBA" id="ARBA00023235"/>
    </source>
</evidence>
<dbReference type="GO" id="GO:0005524">
    <property type="term" value="F:ATP binding"/>
    <property type="evidence" value="ECO:0007669"/>
    <property type="project" value="UniProtKB-KW"/>
</dbReference>
<feature type="region of interest" description="Disordered" evidence="11">
    <location>
        <begin position="142"/>
        <end position="167"/>
    </location>
</feature>
<dbReference type="STRING" id="870435.A0A0C3JWN6"/>
<dbReference type="GO" id="GO:0016787">
    <property type="term" value="F:hydrolase activity"/>
    <property type="evidence" value="ECO:0007669"/>
    <property type="project" value="UniProtKB-KW"/>
</dbReference>
<dbReference type="Gene3D" id="3.40.50.300">
    <property type="entry name" value="P-loop containing nucleotide triphosphate hydrolases"/>
    <property type="match status" value="2"/>
</dbReference>
<evidence type="ECO:0000259" key="13">
    <source>
        <dbReference type="PROSITE" id="PS51194"/>
    </source>
</evidence>
<feature type="region of interest" description="Disordered" evidence="11">
    <location>
        <begin position="1374"/>
        <end position="1419"/>
    </location>
</feature>
<keyword evidence="5" id="KW-0067">ATP-binding</keyword>
<comment type="catalytic activity">
    <reaction evidence="10">
        <text>ATP + H2O = ADP + phosphate + H(+)</text>
        <dbReference type="Rhea" id="RHEA:13065"/>
        <dbReference type="ChEBI" id="CHEBI:15377"/>
        <dbReference type="ChEBI" id="CHEBI:15378"/>
        <dbReference type="ChEBI" id="CHEBI:30616"/>
        <dbReference type="ChEBI" id="CHEBI:43474"/>
        <dbReference type="ChEBI" id="CHEBI:456216"/>
        <dbReference type="EC" id="5.6.2.4"/>
    </reaction>
</comment>
<dbReference type="FunFam" id="1.10.10.10:FF:000012">
    <property type="entry name" value="U5 small nuclear ribonucleoprotein helicase"/>
    <property type="match status" value="1"/>
</dbReference>
<evidence type="ECO:0000256" key="8">
    <source>
        <dbReference type="ARBA" id="ARBA00034617"/>
    </source>
</evidence>
<dbReference type="InterPro" id="IPR004179">
    <property type="entry name" value="Sec63-dom"/>
</dbReference>
<feature type="region of interest" description="Disordered" evidence="11">
    <location>
        <begin position="1259"/>
        <end position="1352"/>
    </location>
</feature>
<dbReference type="Gene3D" id="1.10.3380.10">
    <property type="entry name" value="Sec63 N-terminal domain-like domain"/>
    <property type="match status" value="1"/>
</dbReference>
<dbReference type="GO" id="GO:0003676">
    <property type="term" value="F:nucleic acid binding"/>
    <property type="evidence" value="ECO:0007669"/>
    <property type="project" value="InterPro"/>
</dbReference>
<feature type="compositionally biased region" description="Polar residues" evidence="11">
    <location>
        <begin position="91"/>
        <end position="111"/>
    </location>
</feature>
<evidence type="ECO:0000256" key="1">
    <source>
        <dbReference type="ARBA" id="ARBA00010140"/>
    </source>
</evidence>
<keyword evidence="6" id="KW-0413">Isomerase</keyword>
<evidence type="ECO:0000256" key="2">
    <source>
        <dbReference type="ARBA" id="ARBA00022741"/>
    </source>
</evidence>
<dbReference type="GO" id="GO:0051321">
    <property type="term" value="P:meiotic cell cycle"/>
    <property type="evidence" value="ECO:0007669"/>
    <property type="project" value="UniProtKB-KW"/>
</dbReference>
<evidence type="ECO:0000256" key="5">
    <source>
        <dbReference type="ARBA" id="ARBA00022840"/>
    </source>
</evidence>
<proteinExistence type="inferred from homology"/>
<feature type="compositionally biased region" description="Basic and acidic residues" evidence="11">
    <location>
        <begin position="1298"/>
        <end position="1307"/>
    </location>
</feature>
<dbReference type="EMBL" id="KN831946">
    <property type="protein sequence ID" value="KIO13553.1"/>
    <property type="molecule type" value="Genomic_DNA"/>
</dbReference>
<gene>
    <name evidence="14" type="ORF">M404DRAFT_18991</name>
</gene>
<dbReference type="SMART" id="SM00487">
    <property type="entry name" value="DEXDc"/>
    <property type="match status" value="1"/>
</dbReference>
<dbReference type="Proteomes" id="UP000054217">
    <property type="component" value="Unassembled WGS sequence"/>
</dbReference>
<evidence type="ECO:0000256" key="10">
    <source>
        <dbReference type="ARBA" id="ARBA00048988"/>
    </source>
</evidence>
<dbReference type="Pfam" id="PF00270">
    <property type="entry name" value="DEAD"/>
    <property type="match status" value="1"/>
</dbReference>
<dbReference type="InterPro" id="IPR057842">
    <property type="entry name" value="WH_MER3"/>
</dbReference>
<keyword evidence="2" id="KW-0547">Nucleotide-binding</keyword>
<dbReference type="InterPro" id="IPR001650">
    <property type="entry name" value="Helicase_C-like"/>
</dbReference>
<feature type="compositionally biased region" description="Polar residues" evidence="11">
    <location>
        <begin position="46"/>
        <end position="60"/>
    </location>
</feature>
<dbReference type="InterPro" id="IPR011545">
    <property type="entry name" value="DEAD/DEAH_box_helicase_dom"/>
</dbReference>
<dbReference type="CDD" id="cd18795">
    <property type="entry name" value="SF2_C_Ski2"/>
    <property type="match status" value="1"/>
</dbReference>
<dbReference type="InterPro" id="IPR036388">
    <property type="entry name" value="WH-like_DNA-bd_sf"/>
</dbReference>
<feature type="region of interest" description="Disordered" evidence="11">
    <location>
        <begin position="1447"/>
        <end position="1475"/>
    </location>
</feature>
<feature type="compositionally biased region" description="Basic and acidic residues" evidence="11">
    <location>
        <begin position="1379"/>
        <end position="1388"/>
    </location>
</feature>
<dbReference type="SUPFAM" id="SSF158702">
    <property type="entry name" value="Sec63 N-terminal domain-like"/>
    <property type="match status" value="1"/>
</dbReference>
<feature type="region of interest" description="Disordered" evidence="11">
    <location>
        <begin position="46"/>
        <end position="111"/>
    </location>
</feature>
<evidence type="ECO:0000259" key="12">
    <source>
        <dbReference type="PROSITE" id="PS51192"/>
    </source>
</evidence>
<dbReference type="InterPro" id="IPR027417">
    <property type="entry name" value="P-loop_NTPase"/>
</dbReference>
<feature type="region of interest" description="Disordered" evidence="11">
    <location>
        <begin position="1075"/>
        <end position="1179"/>
    </location>
</feature>
<dbReference type="HOGENOM" id="CLU_000335_0_4_1"/>
<feature type="compositionally biased region" description="Polar residues" evidence="11">
    <location>
        <begin position="1170"/>
        <end position="1179"/>
    </location>
</feature>
<dbReference type="PROSITE" id="PS51194">
    <property type="entry name" value="HELICASE_CTER"/>
    <property type="match status" value="1"/>
</dbReference>
<dbReference type="Pfam" id="PF00271">
    <property type="entry name" value="Helicase_C"/>
    <property type="match status" value="1"/>
</dbReference>
<dbReference type="GO" id="GO:0043138">
    <property type="term" value="F:3'-5' DNA helicase activity"/>
    <property type="evidence" value="ECO:0007669"/>
    <property type="project" value="UniProtKB-EC"/>
</dbReference>
<dbReference type="OrthoDB" id="5575at2759"/>
<dbReference type="PROSITE" id="PS51192">
    <property type="entry name" value="HELICASE_ATP_BIND_1"/>
    <property type="match status" value="1"/>
</dbReference>
<accession>A0A0C3JWN6</accession>
<evidence type="ECO:0000256" key="9">
    <source>
        <dbReference type="ARBA" id="ARBA00034808"/>
    </source>
</evidence>
<reference evidence="14 15" key="1">
    <citation type="submission" date="2014-04" db="EMBL/GenBank/DDBJ databases">
        <authorList>
            <consortium name="DOE Joint Genome Institute"/>
            <person name="Kuo A."/>
            <person name="Kohler A."/>
            <person name="Costa M.D."/>
            <person name="Nagy L.G."/>
            <person name="Floudas D."/>
            <person name="Copeland A."/>
            <person name="Barry K.W."/>
            <person name="Cichocki N."/>
            <person name="Veneault-Fourrey C."/>
            <person name="LaButti K."/>
            <person name="Lindquist E.A."/>
            <person name="Lipzen A."/>
            <person name="Lundell T."/>
            <person name="Morin E."/>
            <person name="Murat C."/>
            <person name="Sun H."/>
            <person name="Tunlid A."/>
            <person name="Henrissat B."/>
            <person name="Grigoriev I.V."/>
            <person name="Hibbett D.S."/>
            <person name="Martin F."/>
            <person name="Nordberg H.P."/>
            <person name="Cantor M.N."/>
            <person name="Hua S.X."/>
        </authorList>
    </citation>
    <scope>NUCLEOTIDE SEQUENCE [LARGE SCALE GENOMIC DNA]</scope>
    <source>
        <strain evidence="14 15">Marx 270</strain>
    </source>
</reference>
<dbReference type="Gene3D" id="1.10.10.10">
    <property type="entry name" value="Winged helix-like DNA-binding domain superfamily/Winged helix DNA-binding domain"/>
    <property type="match status" value="1"/>
</dbReference>
<keyword evidence="15" id="KW-1185">Reference proteome</keyword>
<name>A0A0C3JWN6_PISTI</name>
<dbReference type="SUPFAM" id="SSF52540">
    <property type="entry name" value="P-loop containing nucleoside triphosphate hydrolases"/>
    <property type="match status" value="1"/>
</dbReference>
<evidence type="ECO:0000256" key="3">
    <source>
        <dbReference type="ARBA" id="ARBA00022801"/>
    </source>
</evidence>
<feature type="domain" description="Helicase C-terminal" evidence="13">
    <location>
        <begin position="432"/>
        <end position="627"/>
    </location>
</feature>
<evidence type="ECO:0000313" key="14">
    <source>
        <dbReference type="EMBL" id="KIO13553.1"/>
    </source>
</evidence>
<feature type="compositionally biased region" description="Polar residues" evidence="11">
    <location>
        <begin position="1325"/>
        <end position="1352"/>
    </location>
</feature>
<dbReference type="SMART" id="SM00973">
    <property type="entry name" value="Sec63"/>
    <property type="match status" value="1"/>
</dbReference>
<comment type="similarity">
    <text evidence="1">Belongs to the helicase family. SKI2 subfamily.</text>
</comment>
<protein>
    <recommendedName>
        <fullName evidence="9">DNA 3'-5' helicase</fullName>
        <ecNumber evidence="9">5.6.2.4</ecNumber>
    </recommendedName>
</protein>
<dbReference type="InParanoid" id="A0A0C3JWN6"/>
<evidence type="ECO:0000256" key="11">
    <source>
        <dbReference type="SAM" id="MobiDB-lite"/>
    </source>
</evidence>
<organism evidence="14 15">
    <name type="scientific">Pisolithus tinctorius Marx 270</name>
    <dbReference type="NCBI Taxonomy" id="870435"/>
    <lineage>
        <taxon>Eukaryota</taxon>
        <taxon>Fungi</taxon>
        <taxon>Dikarya</taxon>
        <taxon>Basidiomycota</taxon>
        <taxon>Agaricomycotina</taxon>
        <taxon>Agaricomycetes</taxon>
        <taxon>Agaricomycetidae</taxon>
        <taxon>Boletales</taxon>
        <taxon>Sclerodermatineae</taxon>
        <taxon>Pisolithaceae</taxon>
        <taxon>Pisolithus</taxon>
    </lineage>
</organism>
<dbReference type="Pfam" id="PF23445">
    <property type="entry name" value="WHD_SNRNP200"/>
    <property type="match status" value="1"/>
</dbReference>
<dbReference type="PANTHER" id="PTHR47835:SF3">
    <property type="entry name" value="HELICASE FOR MEIOSIS 1"/>
    <property type="match status" value="1"/>
</dbReference>
<feature type="compositionally biased region" description="Polar residues" evidence="11">
    <location>
        <begin position="1407"/>
        <end position="1418"/>
    </location>
</feature>
<keyword evidence="7" id="KW-0469">Meiosis</keyword>
<dbReference type="EC" id="5.6.2.4" evidence="9"/>
<dbReference type="InterPro" id="IPR052247">
    <property type="entry name" value="Meiotic_Crossover_Helicase"/>
</dbReference>
<dbReference type="InterPro" id="IPR036390">
    <property type="entry name" value="WH_DNA-bd_sf"/>
</dbReference>
<feature type="compositionally biased region" description="Basic and acidic residues" evidence="11">
    <location>
        <begin position="1447"/>
        <end position="1463"/>
    </location>
</feature>
<evidence type="ECO:0000313" key="15">
    <source>
        <dbReference type="Proteomes" id="UP000054217"/>
    </source>
</evidence>
<evidence type="ECO:0000256" key="4">
    <source>
        <dbReference type="ARBA" id="ARBA00022806"/>
    </source>
</evidence>
<comment type="catalytic activity">
    <reaction evidence="8">
        <text>Couples ATP hydrolysis with the unwinding of duplex DNA by translocating in the 3'-5' direction.</text>
        <dbReference type="EC" id="5.6.2.4"/>
    </reaction>
</comment>
<keyword evidence="4" id="KW-0347">Helicase</keyword>
<evidence type="ECO:0000256" key="7">
    <source>
        <dbReference type="ARBA" id="ARBA00023254"/>
    </source>
</evidence>
<dbReference type="SMART" id="SM00490">
    <property type="entry name" value="HELICc"/>
    <property type="match status" value="1"/>
</dbReference>
<feature type="domain" description="Helicase ATP-binding" evidence="12">
    <location>
        <begin position="202"/>
        <end position="380"/>
    </location>
</feature>
<dbReference type="PANTHER" id="PTHR47835">
    <property type="entry name" value="HFM1, ATP DEPENDENT DNA HELICASE HOMOLOG"/>
    <property type="match status" value="1"/>
</dbReference>
<dbReference type="Pfam" id="PF02889">
    <property type="entry name" value="Sec63"/>
    <property type="match status" value="1"/>
</dbReference>
<sequence>MRHADNGFQYYDSDDTTADHVSAYYSPLQHPQYNIASVGGHYNYNGSSPGTLDSSPSPSARQGLVRGQPSEHTSIPLTSSSRFTPGYSGSEYYTPNDARQMSSGGYTNNNQSIPHHGFQGCLLHGSQPGTEQLTRTEPSVAICSPDLPTQSRHRPANDYVPSGENPRNGFGIRLRPVSELPDRYRGVFKFGVFNAMQSTCFDKVLYSDENLVVSAPTGSGKTVLFELGIIRMLGQVTNNNSIKCVYVAPTKALCAEKHKEWAAKFGGLGVKSCELTGDTLGFGKGIWGEARNAQIIVTTAEKWDSLTRNWADHFKVLSQIKLFLVDEVHILNESRGSTLEVVVSRMKARVPAVRFLLVSATVPNVEDIANWIGSSDGADRPATIFQVRSIDHKYALSNHGKFGEEFRPCKLSKVVYGIPKPKGQNDFVYAHTLDRRLFSLLQQHSQNKPILVFCPTRKGTVAAAKQLAMDYGAALKARKPLPWFPPTRIDLVFHDKDLASLTAMGIAVHHAGLSLDDRRAVEDLYTAKKLRVLVATSTLAVGVNLPAHMVVIKGVKLFQNGETREYSDLEILQMMGRAGRPQFDDEGIAMILCEAELESKYRALAHGTTTIESSLHRNLVEHLNSEICLRTITDIKSARDWLRRSFLFQRIQKNPQHYDIGKEENESWQDKVDAIVMESIYSLRDSQLIMYTMEDGALCSTEYGDIMSKFYICQTTMYSILQLPGTATIRQILEMMSCSKEYMISPNHYSSKMTVPSSTMQISPKMYEKIRCHNDIRFPVRKVTGTSDKVFLLVQAILAGLPLNSPEFRNTEGQPYLEAISIFRHFSRIATEVAIVKRCGAQVKHALELARCLHAKAWEDHPLVLRQIEHIGEKSAKVLAEHGIGSIQKLVEIPAFRIEELLNRRPPFGSEVLAAAKEFPKYFLSVKETRTVPSDGENPVEVELTVECGLVPDSMVPRKAKVPKRAGAEMTTLLTLTSDLTFVDFRRIGTKALMEKKEFTLTAYLTKPSQAINIYISSEKSAGVTMTATYKPLIEHSKYPVVDTRPLTSVELDLQGLENNPDLWEMNISDDEDVHAAPAADTSSASVARAAPATQMQRSSSACGRLKDKGHRMRPDGKYDCKEGLADPPRPHRKDAQAELPPAIDPFPRVDHRKMAKSCLSGQKHAEPSCQRNETSTRPQCRIPEKVVTEGKRRLFPNFDLELASLRANSPICDPKALEGDDDGLRTISEILNCDRSRKQETNDPGTDNAITQQAHADFYPPYKSGQKAGIAKVGKNKRPRETPLSENDAPPLKHHRTVDYPPKEKSTFTPLTNKSPESRVTPLFFTSSPSTRNPEPSQISGSNCDRPSTPDQTIEYEEFYFDNTRFDAFPASASETTRATDDSEATPRHLTPQRGRSGSKKEKETNSGASIEANTVCPTREPMKSPIFEQLSVSRISGFIARTISDEVRSRDPSQEWSDNRSHQANTPAPIPSLAGVQVSSNADTNMTDDPLGEFNCWLASGAVDIVE</sequence>
<dbReference type="SUPFAM" id="SSF46785">
    <property type="entry name" value="Winged helix' DNA-binding domain"/>
    <property type="match status" value="1"/>
</dbReference>
<dbReference type="InterPro" id="IPR014001">
    <property type="entry name" value="Helicase_ATP-bd"/>
</dbReference>
<feature type="compositionally biased region" description="Polar residues" evidence="11">
    <location>
        <begin position="70"/>
        <end position="83"/>
    </location>
</feature>
<reference evidence="15" key="2">
    <citation type="submission" date="2015-01" db="EMBL/GenBank/DDBJ databases">
        <title>Evolutionary Origins and Diversification of the Mycorrhizal Mutualists.</title>
        <authorList>
            <consortium name="DOE Joint Genome Institute"/>
            <consortium name="Mycorrhizal Genomics Consortium"/>
            <person name="Kohler A."/>
            <person name="Kuo A."/>
            <person name="Nagy L.G."/>
            <person name="Floudas D."/>
            <person name="Copeland A."/>
            <person name="Barry K.W."/>
            <person name="Cichocki N."/>
            <person name="Veneault-Fourrey C."/>
            <person name="LaButti K."/>
            <person name="Lindquist E.A."/>
            <person name="Lipzen A."/>
            <person name="Lundell T."/>
            <person name="Morin E."/>
            <person name="Murat C."/>
            <person name="Riley R."/>
            <person name="Ohm R."/>
            <person name="Sun H."/>
            <person name="Tunlid A."/>
            <person name="Henrissat B."/>
            <person name="Grigoriev I.V."/>
            <person name="Hibbett D.S."/>
            <person name="Martin F."/>
        </authorList>
    </citation>
    <scope>NUCLEOTIDE SEQUENCE [LARGE SCALE GENOMIC DNA]</scope>
    <source>
        <strain evidence="15">Marx 270</strain>
    </source>
</reference>
<feature type="compositionally biased region" description="Basic and acidic residues" evidence="11">
    <location>
        <begin position="1113"/>
        <end position="1125"/>
    </location>
</feature>
<keyword evidence="3" id="KW-0378">Hydrolase</keyword>